<feature type="domain" description="CheW-like" evidence="1">
    <location>
        <begin position="17"/>
        <end position="157"/>
    </location>
</feature>
<accession>A0A4V6NH66</accession>
<dbReference type="PANTHER" id="PTHR22617:SF23">
    <property type="entry name" value="CHEMOTAXIS PROTEIN CHEW"/>
    <property type="match status" value="1"/>
</dbReference>
<dbReference type="GO" id="GO:0007165">
    <property type="term" value="P:signal transduction"/>
    <property type="evidence" value="ECO:0007669"/>
    <property type="project" value="InterPro"/>
</dbReference>
<dbReference type="SUPFAM" id="SSF50341">
    <property type="entry name" value="CheW-like"/>
    <property type="match status" value="1"/>
</dbReference>
<dbReference type="GO" id="GO:0006935">
    <property type="term" value="P:chemotaxis"/>
    <property type="evidence" value="ECO:0007669"/>
    <property type="project" value="InterPro"/>
</dbReference>
<organism evidence="2 3">
    <name type="scientific">Hydrogenispora ethanolica</name>
    <dbReference type="NCBI Taxonomy" id="1082276"/>
    <lineage>
        <taxon>Bacteria</taxon>
        <taxon>Bacillati</taxon>
        <taxon>Bacillota</taxon>
        <taxon>Hydrogenispora</taxon>
    </lineage>
</organism>
<keyword evidence="3" id="KW-1185">Reference proteome</keyword>
<dbReference type="Pfam" id="PF01584">
    <property type="entry name" value="CheW"/>
    <property type="match status" value="1"/>
</dbReference>
<dbReference type="RefSeq" id="WP_132012447.1">
    <property type="nucleotide sequence ID" value="NZ_SLUN01000002.1"/>
</dbReference>
<dbReference type="Gene3D" id="2.30.30.40">
    <property type="entry name" value="SH3 Domains"/>
    <property type="match status" value="1"/>
</dbReference>
<gene>
    <name evidence="2" type="ORF">EDC14_100210</name>
</gene>
<dbReference type="GO" id="GO:0005829">
    <property type="term" value="C:cytosol"/>
    <property type="evidence" value="ECO:0007669"/>
    <property type="project" value="TreeGrafter"/>
</dbReference>
<dbReference type="PANTHER" id="PTHR22617">
    <property type="entry name" value="CHEMOTAXIS SENSOR HISTIDINE KINASE-RELATED"/>
    <property type="match status" value="1"/>
</dbReference>
<evidence type="ECO:0000313" key="3">
    <source>
        <dbReference type="Proteomes" id="UP000295008"/>
    </source>
</evidence>
<name>A0A4V6NH66_HYDET</name>
<reference evidence="2 3" key="1">
    <citation type="submission" date="2019-03" db="EMBL/GenBank/DDBJ databases">
        <title>Genomic Encyclopedia of Type Strains, Phase IV (KMG-IV): sequencing the most valuable type-strain genomes for metagenomic binning, comparative biology and taxonomic classification.</title>
        <authorList>
            <person name="Goeker M."/>
        </authorList>
    </citation>
    <scope>NUCLEOTIDE SEQUENCE [LARGE SCALE GENOMIC DNA]</scope>
    <source>
        <strain evidence="2 3">LX-B</strain>
    </source>
</reference>
<comment type="caution">
    <text evidence="2">The sequence shown here is derived from an EMBL/GenBank/DDBJ whole genome shotgun (WGS) entry which is preliminary data.</text>
</comment>
<dbReference type="CDD" id="cd00732">
    <property type="entry name" value="CheW"/>
    <property type="match status" value="1"/>
</dbReference>
<dbReference type="Gene3D" id="2.40.50.180">
    <property type="entry name" value="CheA-289, Domain 4"/>
    <property type="match status" value="1"/>
</dbReference>
<dbReference type="EMBL" id="SLUN01000002">
    <property type="protein sequence ID" value="TCL76257.1"/>
    <property type="molecule type" value="Genomic_DNA"/>
</dbReference>
<proteinExistence type="predicted"/>
<dbReference type="SMART" id="SM00260">
    <property type="entry name" value="CheW"/>
    <property type="match status" value="1"/>
</dbReference>
<sequence length="164" mass="18351">MTGTMDEILDDLEDTQKGRYLIFTVGEEDYGIAIGQVTEIIGIQEITAVPELPNYMIGIINLRGKIIPVMDMRRRFKLEPREYTNRTCIIVVNIREIAIGLIVDQVLEVLRIDDADLAPPPEVKSGFHNRYVQAIGKAGDGVKLLLNCDQLLADNELTPLEQAT</sequence>
<dbReference type="PROSITE" id="PS50851">
    <property type="entry name" value="CHEW"/>
    <property type="match status" value="1"/>
</dbReference>
<dbReference type="InterPro" id="IPR036061">
    <property type="entry name" value="CheW-like_dom_sf"/>
</dbReference>
<evidence type="ECO:0000259" key="1">
    <source>
        <dbReference type="PROSITE" id="PS50851"/>
    </source>
</evidence>
<dbReference type="AlphaFoldDB" id="A0A4V6NH66"/>
<evidence type="ECO:0000313" key="2">
    <source>
        <dbReference type="EMBL" id="TCL76257.1"/>
    </source>
</evidence>
<dbReference type="InterPro" id="IPR002545">
    <property type="entry name" value="CheW-lke_dom"/>
</dbReference>
<protein>
    <submittedName>
        <fullName evidence="2">Purine-binding chemotaxis protein CheW</fullName>
    </submittedName>
</protein>
<dbReference type="InterPro" id="IPR039315">
    <property type="entry name" value="CheW"/>
</dbReference>
<dbReference type="Proteomes" id="UP000295008">
    <property type="component" value="Unassembled WGS sequence"/>
</dbReference>
<dbReference type="OrthoDB" id="9794382at2"/>